<evidence type="ECO:0000256" key="4">
    <source>
        <dbReference type="ARBA" id="ARBA00022840"/>
    </source>
</evidence>
<feature type="compositionally biased region" description="Low complexity" evidence="6">
    <location>
        <begin position="430"/>
        <end position="450"/>
    </location>
</feature>
<sequence>MSDQRPVPPSSSADRAPALRQAGALPPRPGDPDRIGPYVPLGLLGSGGMGRVYLARPADGGPDLVAVKVIRPEYAEDVRFRRRFEQEAAVHAKVRTARMPRLAGTGFRDELLWMATEYLPGLDLAAAVDEDGPLPVAAVRRLVAELGRAIADLSAAGIVHRDLKPSNVLLSARGAHVIDFGIAKAADASAITGTGNRVGTPAYMSPEYLRTGTCDTASDVFSLACALVFAATGSAPFGDGTGVDVMHRVAFEEPNAQVLAEIATADAPLASLLAACLAKEPGRRPTPEQLIEGGAPATPLAPATPASPTAASTATGATDATDTFGWPEPLAGRVRERQRAYETLCRLPLEQPGPGPLVRAAAPAATDAPPGPPADGPAQPSPPAAPRGRNRHRRVLIGAAGLALCLAAAGVGALMLLNPVTTTASPPRGAAASSDALPDDAPSVSASARANGADADPDGGSGVAEVSGEDDRPSAADDGAHPDASDPDSGSDSGTGSGTGSSDDDPHTDSSAPATGTSAPSEPTPTPSDASTEPATPAWLTDCTYYYGNGRTRLGDTGKRVLQAQCMLSKRGYGLGGGGVDGEFDSGTQAAVRSFQRDKGLQVTDGVVRPRVWKALRSAE</sequence>
<keyword evidence="7" id="KW-0812">Transmembrane</keyword>
<keyword evidence="10" id="KW-1185">Reference proteome</keyword>
<evidence type="ECO:0000256" key="6">
    <source>
        <dbReference type="SAM" id="MobiDB-lite"/>
    </source>
</evidence>
<feature type="region of interest" description="Disordered" evidence="6">
    <location>
        <begin position="347"/>
        <end position="389"/>
    </location>
</feature>
<gene>
    <name evidence="9" type="ORF">F9278_04030</name>
</gene>
<keyword evidence="1" id="KW-0808">Transferase</keyword>
<keyword evidence="7" id="KW-0472">Membrane</keyword>
<dbReference type="Gene3D" id="3.30.200.20">
    <property type="entry name" value="Phosphorylase Kinase, domain 1"/>
    <property type="match status" value="1"/>
</dbReference>
<dbReference type="InterPro" id="IPR002477">
    <property type="entry name" value="Peptidoglycan-bd-like"/>
</dbReference>
<dbReference type="InterPro" id="IPR011009">
    <property type="entry name" value="Kinase-like_dom_sf"/>
</dbReference>
<dbReference type="Pfam" id="PF00069">
    <property type="entry name" value="Pkinase"/>
    <property type="match status" value="1"/>
</dbReference>
<proteinExistence type="predicted"/>
<feature type="region of interest" description="Disordered" evidence="6">
    <location>
        <begin position="283"/>
        <end position="329"/>
    </location>
</feature>
<dbReference type="RefSeq" id="WP_152167026.1">
    <property type="nucleotide sequence ID" value="NZ_CP045096.1"/>
</dbReference>
<dbReference type="Pfam" id="PF01471">
    <property type="entry name" value="PG_binding_1"/>
    <property type="match status" value="1"/>
</dbReference>
<dbReference type="PROSITE" id="PS00107">
    <property type="entry name" value="PROTEIN_KINASE_ATP"/>
    <property type="match status" value="1"/>
</dbReference>
<feature type="compositionally biased region" description="Low complexity" evidence="6">
    <location>
        <begin position="294"/>
        <end position="323"/>
    </location>
</feature>
<dbReference type="GO" id="GO:0005524">
    <property type="term" value="F:ATP binding"/>
    <property type="evidence" value="ECO:0007669"/>
    <property type="project" value="UniProtKB-UniRule"/>
</dbReference>
<dbReference type="Gene3D" id="1.10.101.10">
    <property type="entry name" value="PGBD-like superfamily/PGBD"/>
    <property type="match status" value="1"/>
</dbReference>
<feature type="region of interest" description="Disordered" evidence="6">
    <location>
        <begin position="424"/>
        <end position="539"/>
    </location>
</feature>
<evidence type="ECO:0000256" key="2">
    <source>
        <dbReference type="ARBA" id="ARBA00022741"/>
    </source>
</evidence>
<feature type="transmembrane region" description="Helical" evidence="7">
    <location>
        <begin position="395"/>
        <end position="417"/>
    </location>
</feature>
<dbReference type="InterPro" id="IPR017441">
    <property type="entry name" value="Protein_kinase_ATP_BS"/>
</dbReference>
<keyword evidence="7" id="KW-1133">Transmembrane helix</keyword>
<evidence type="ECO:0000259" key="8">
    <source>
        <dbReference type="PROSITE" id="PS50011"/>
    </source>
</evidence>
<dbReference type="AlphaFoldDB" id="A0A5P8JYB0"/>
<accession>A0A5P8JYB0</accession>
<feature type="binding site" evidence="5">
    <location>
        <position position="68"/>
    </location>
    <ligand>
        <name>ATP</name>
        <dbReference type="ChEBI" id="CHEBI:30616"/>
    </ligand>
</feature>
<dbReference type="Proteomes" id="UP000327294">
    <property type="component" value="Chromosome"/>
</dbReference>
<organism evidence="9 10">
    <name type="scientific">Streptomyces phaeolivaceus</name>
    <dbReference type="NCBI Taxonomy" id="2653200"/>
    <lineage>
        <taxon>Bacteria</taxon>
        <taxon>Bacillati</taxon>
        <taxon>Actinomycetota</taxon>
        <taxon>Actinomycetes</taxon>
        <taxon>Kitasatosporales</taxon>
        <taxon>Streptomycetaceae</taxon>
        <taxon>Streptomyces</taxon>
    </lineage>
</organism>
<evidence type="ECO:0000256" key="7">
    <source>
        <dbReference type="SAM" id="Phobius"/>
    </source>
</evidence>
<dbReference type="PANTHER" id="PTHR43289:SF34">
    <property type="entry name" value="SERINE_THREONINE-PROTEIN KINASE YBDM-RELATED"/>
    <property type="match status" value="1"/>
</dbReference>
<feature type="domain" description="Protein kinase" evidence="8">
    <location>
        <begin position="38"/>
        <end position="301"/>
    </location>
</feature>
<dbReference type="InterPro" id="IPR000719">
    <property type="entry name" value="Prot_kinase_dom"/>
</dbReference>
<dbReference type="SUPFAM" id="SSF56112">
    <property type="entry name" value="Protein kinase-like (PK-like)"/>
    <property type="match status" value="1"/>
</dbReference>
<dbReference type="EMBL" id="CP045096">
    <property type="protein sequence ID" value="QFQ95492.1"/>
    <property type="molecule type" value="Genomic_DNA"/>
</dbReference>
<dbReference type="PROSITE" id="PS50011">
    <property type="entry name" value="PROTEIN_KINASE_DOM"/>
    <property type="match status" value="1"/>
</dbReference>
<dbReference type="SMART" id="SM00220">
    <property type="entry name" value="S_TKc"/>
    <property type="match status" value="1"/>
</dbReference>
<feature type="compositionally biased region" description="Basic and acidic residues" evidence="6">
    <location>
        <begin position="469"/>
        <end position="484"/>
    </location>
</feature>
<dbReference type="PANTHER" id="PTHR43289">
    <property type="entry name" value="MITOGEN-ACTIVATED PROTEIN KINASE KINASE KINASE 20-RELATED"/>
    <property type="match status" value="1"/>
</dbReference>
<protein>
    <submittedName>
        <fullName evidence="9">Protein kinase</fullName>
    </submittedName>
</protein>
<keyword evidence="3 9" id="KW-0418">Kinase</keyword>
<evidence type="ECO:0000256" key="1">
    <source>
        <dbReference type="ARBA" id="ARBA00022679"/>
    </source>
</evidence>
<dbReference type="Gene3D" id="1.10.510.10">
    <property type="entry name" value="Transferase(Phosphotransferase) domain 1"/>
    <property type="match status" value="1"/>
</dbReference>
<dbReference type="CDD" id="cd14014">
    <property type="entry name" value="STKc_PknB_like"/>
    <property type="match status" value="1"/>
</dbReference>
<dbReference type="GO" id="GO:0004674">
    <property type="term" value="F:protein serine/threonine kinase activity"/>
    <property type="evidence" value="ECO:0007669"/>
    <property type="project" value="TreeGrafter"/>
</dbReference>
<dbReference type="InterPro" id="IPR036366">
    <property type="entry name" value="PGBDSf"/>
</dbReference>
<evidence type="ECO:0000313" key="10">
    <source>
        <dbReference type="Proteomes" id="UP000327294"/>
    </source>
</evidence>
<dbReference type="KEGG" id="sphv:F9278_04030"/>
<dbReference type="InterPro" id="IPR036365">
    <property type="entry name" value="PGBD-like_sf"/>
</dbReference>
<reference evidence="9 10" key="1">
    <citation type="submission" date="2019-10" db="EMBL/GenBank/DDBJ databases">
        <title>Streptomyces sp. strain GY16 isolated from leaves of Broussonetia papyrifera.</title>
        <authorList>
            <person name="Mo P."/>
        </authorList>
    </citation>
    <scope>NUCLEOTIDE SEQUENCE [LARGE SCALE GENOMIC DNA]</scope>
    <source>
        <strain evidence="9 10">GY16</strain>
    </source>
</reference>
<feature type="compositionally biased region" description="Low complexity" evidence="6">
    <location>
        <begin position="509"/>
        <end position="538"/>
    </location>
</feature>
<evidence type="ECO:0000256" key="5">
    <source>
        <dbReference type="PROSITE-ProRule" id="PRU10141"/>
    </source>
</evidence>
<name>A0A5P8JYB0_9ACTN</name>
<evidence type="ECO:0000256" key="3">
    <source>
        <dbReference type="ARBA" id="ARBA00022777"/>
    </source>
</evidence>
<keyword evidence="2 5" id="KW-0547">Nucleotide-binding</keyword>
<dbReference type="PROSITE" id="PS00108">
    <property type="entry name" value="PROTEIN_KINASE_ST"/>
    <property type="match status" value="1"/>
</dbReference>
<dbReference type="InterPro" id="IPR008271">
    <property type="entry name" value="Ser/Thr_kinase_AS"/>
</dbReference>
<evidence type="ECO:0000313" key="9">
    <source>
        <dbReference type="EMBL" id="QFQ95492.1"/>
    </source>
</evidence>
<keyword evidence="4 5" id="KW-0067">ATP-binding</keyword>
<feature type="compositionally biased region" description="Pro residues" evidence="6">
    <location>
        <begin position="369"/>
        <end position="385"/>
    </location>
</feature>
<feature type="region of interest" description="Disordered" evidence="6">
    <location>
        <begin position="1"/>
        <end position="33"/>
    </location>
</feature>
<dbReference type="SUPFAM" id="SSF47090">
    <property type="entry name" value="PGBD-like"/>
    <property type="match status" value="1"/>
</dbReference>
<feature type="compositionally biased region" description="Low complexity" evidence="6">
    <location>
        <begin position="356"/>
        <end position="368"/>
    </location>
</feature>